<keyword evidence="2" id="KW-1185">Reference proteome</keyword>
<dbReference type="GO" id="GO:0055105">
    <property type="term" value="F:ubiquitin-protein transferase inhibitor activity"/>
    <property type="evidence" value="ECO:0007669"/>
    <property type="project" value="TreeGrafter"/>
</dbReference>
<evidence type="ECO:0000313" key="1">
    <source>
        <dbReference type="EMBL" id="KZC04980.1"/>
    </source>
</evidence>
<feature type="non-terminal residue" evidence="1">
    <location>
        <position position="578"/>
    </location>
</feature>
<proteinExistence type="predicted"/>
<organism evidence="1 2">
    <name type="scientific">Dufourea novaeangliae</name>
    <name type="common">Sweat bee</name>
    <dbReference type="NCBI Taxonomy" id="178035"/>
    <lineage>
        <taxon>Eukaryota</taxon>
        <taxon>Metazoa</taxon>
        <taxon>Ecdysozoa</taxon>
        <taxon>Arthropoda</taxon>
        <taxon>Hexapoda</taxon>
        <taxon>Insecta</taxon>
        <taxon>Pterygota</taxon>
        <taxon>Neoptera</taxon>
        <taxon>Endopterygota</taxon>
        <taxon>Hymenoptera</taxon>
        <taxon>Apocrita</taxon>
        <taxon>Aculeata</taxon>
        <taxon>Apoidea</taxon>
        <taxon>Anthophila</taxon>
        <taxon>Halictidae</taxon>
        <taxon>Rophitinae</taxon>
        <taxon>Dufourea</taxon>
    </lineage>
</organism>
<evidence type="ECO:0000313" key="2">
    <source>
        <dbReference type="Proteomes" id="UP000076502"/>
    </source>
</evidence>
<dbReference type="EMBL" id="KQ434783">
    <property type="protein sequence ID" value="KZC04980.1"/>
    <property type="molecule type" value="Genomic_DNA"/>
</dbReference>
<sequence length="578" mass="66898">VEKGQNAALNFTRKVTDYMAENKFKEASDLFEGGINDCIIKETSRVIIQRVSSYIESDNVEHNEEAIHYCTKILNAIVEKVDPSETILRFLEELDTISDIKFSIILRLVGRSISKMADKSEEIKWSISTLRFYIGDLAISVKESEESTIEMNKTVSVYNAIILFLDPLVQEVSLETENTQNSAELRYYLLSLLIFLMGEPLCHLQDHVLESQSDKPLPEKIISLISRITGDLFWCINIVSNRSKSKCIEKKHIDKETCNIKVILFELNENVPDLAYANLYFYIVTKLHLWETVPQVYNWQYIFEACTYLIVKLLQEKEIVTTRKGLNLMSHLLNRLTRHFLTLESLEVFMYSELLDVLMRVMIYCDSNKERRKALELFREYLEMFDMQARYHVVTHLYQTCEHSGLLSLTTGILKDSVIKCLQTTPPTPYFLGKNLESLLKLACKLPHGSESDLVEISDEIITSLNLLRFLFLRDQHNQTGIWNCKNKLKNDFLTPLRKGINLCRTHWKVKIKDLEEQRKTMKINNIELEKSDADITLTVGGEILPPMPVLEKISFCHKAVNGLDVMENVLIRVNECI</sequence>
<protein>
    <submittedName>
        <fullName evidence="1">Glomulin</fullName>
    </submittedName>
</protein>
<dbReference type="PANTHER" id="PTHR15430">
    <property type="entry name" value="GLOMULIN"/>
    <property type="match status" value="1"/>
</dbReference>
<feature type="non-terminal residue" evidence="1">
    <location>
        <position position="1"/>
    </location>
</feature>
<dbReference type="Proteomes" id="UP000076502">
    <property type="component" value="Unassembled WGS sequence"/>
</dbReference>
<dbReference type="GO" id="GO:0005737">
    <property type="term" value="C:cytoplasm"/>
    <property type="evidence" value="ECO:0007669"/>
    <property type="project" value="TreeGrafter"/>
</dbReference>
<reference evidence="1 2" key="1">
    <citation type="submission" date="2015-07" db="EMBL/GenBank/DDBJ databases">
        <title>The genome of Dufourea novaeangliae.</title>
        <authorList>
            <person name="Pan H."/>
            <person name="Kapheim K."/>
        </authorList>
    </citation>
    <scope>NUCLEOTIDE SEQUENCE [LARGE SCALE GENOMIC DNA]</scope>
    <source>
        <strain evidence="1">0120121106</strain>
        <tissue evidence="1">Whole body</tissue>
    </source>
</reference>
<dbReference type="AlphaFoldDB" id="A0A154P1H1"/>
<dbReference type="Pfam" id="PF08568">
    <property type="entry name" value="Kinetochor_Ybp2"/>
    <property type="match status" value="1"/>
</dbReference>
<dbReference type="PANTHER" id="PTHR15430:SF1">
    <property type="entry name" value="GLOMULIN"/>
    <property type="match status" value="1"/>
</dbReference>
<accession>A0A154P1H1</accession>
<dbReference type="STRING" id="178035.A0A154P1H1"/>
<dbReference type="InterPro" id="IPR019516">
    <property type="entry name" value="Glomulin/ALF4"/>
</dbReference>
<gene>
    <name evidence="1" type="ORF">WN55_09779</name>
</gene>
<dbReference type="InterPro" id="IPR013877">
    <property type="entry name" value="YAP-bd/ALF4/Glomulin"/>
</dbReference>
<name>A0A154P1H1_DUFNO</name>